<keyword evidence="3" id="KW-1185">Reference proteome</keyword>
<dbReference type="KEGG" id="hfv:R50_1487"/>
<feature type="compositionally biased region" description="Basic and acidic residues" evidence="1">
    <location>
        <begin position="8"/>
        <end position="19"/>
    </location>
</feature>
<evidence type="ECO:0000313" key="3">
    <source>
        <dbReference type="Proteomes" id="UP000503399"/>
    </source>
</evidence>
<evidence type="ECO:0000256" key="1">
    <source>
        <dbReference type="SAM" id="MobiDB-lite"/>
    </source>
</evidence>
<evidence type="ECO:0000313" key="2">
    <source>
        <dbReference type="EMBL" id="CAB1128993.1"/>
    </source>
</evidence>
<feature type="region of interest" description="Disordered" evidence="1">
    <location>
        <begin position="1"/>
        <end position="74"/>
    </location>
</feature>
<name>A0A6F8ZH04_9FIRM</name>
<organism evidence="2 3">
    <name type="scientific">Candidatus Hydrogenisulfobacillus filiaventi</name>
    <dbReference type="NCBI Taxonomy" id="2707344"/>
    <lineage>
        <taxon>Bacteria</taxon>
        <taxon>Bacillati</taxon>
        <taxon>Bacillota</taxon>
        <taxon>Clostridia</taxon>
        <taxon>Eubacteriales</taxon>
        <taxon>Clostridiales Family XVII. Incertae Sedis</taxon>
        <taxon>Candidatus Hydrogenisulfobacillus</taxon>
    </lineage>
</organism>
<reference evidence="2 3" key="1">
    <citation type="submission" date="2020-02" db="EMBL/GenBank/DDBJ databases">
        <authorList>
            <person name="Hogendoorn C."/>
        </authorList>
    </citation>
    <scope>NUCLEOTIDE SEQUENCE [LARGE SCALE GENOMIC DNA]</scope>
    <source>
        <strain evidence="2">R501</strain>
    </source>
</reference>
<feature type="compositionally biased region" description="Low complexity" evidence="1">
    <location>
        <begin position="63"/>
        <end position="73"/>
    </location>
</feature>
<dbReference type="Proteomes" id="UP000503399">
    <property type="component" value="Chromosome"/>
</dbReference>
<dbReference type="EMBL" id="LR778114">
    <property type="protein sequence ID" value="CAB1128993.1"/>
    <property type="molecule type" value="Genomic_DNA"/>
</dbReference>
<sequence length="248" mass="25655">MGNAASPPRRENHGRDRAHGPAAAPSVRLHRNQRPQWGIGWSRCPSSGAGWEPTAGSRGSGRRLGPAAGPRGPVAWYQHTTAPARLHVGNGCRGRQFLADHARRRKRGRDAVPAEPVMGAPALQPGLGPGRAGNGGDPGGAAACAWVERLPLFLGVSWAMPLATTMGDGYRRRVGTLGGQADRDSPGGGCFRILGVHPGFDLPDAAPGHEIPPRDPPSPVGLWLYPYHGPLYPGTGAGKAAGGAGGPH</sequence>
<feature type="region of interest" description="Disordered" evidence="1">
    <location>
        <begin position="102"/>
        <end position="135"/>
    </location>
</feature>
<gene>
    <name evidence="2" type="ORF">R50_1487</name>
</gene>
<accession>A0A6F8ZH04</accession>
<dbReference type="AlphaFoldDB" id="A0A6F8ZH04"/>
<proteinExistence type="predicted"/>
<protein>
    <submittedName>
        <fullName evidence="2">Uncharacterized protein</fullName>
    </submittedName>
</protein>